<dbReference type="EMBL" id="JBHTJT010000046">
    <property type="protein sequence ID" value="MFD0981623.1"/>
    <property type="molecule type" value="Genomic_DNA"/>
</dbReference>
<gene>
    <name evidence="2" type="ORF">ACFQ2S_18470</name>
</gene>
<keyword evidence="3" id="KW-1185">Reference proteome</keyword>
<feature type="domain" description="Glycosyltransferase 2-like" evidence="1">
    <location>
        <begin position="19"/>
        <end position="178"/>
    </location>
</feature>
<protein>
    <submittedName>
        <fullName evidence="2">Glycosyltransferase family 2 protein</fullName>
    </submittedName>
</protein>
<evidence type="ECO:0000313" key="3">
    <source>
        <dbReference type="Proteomes" id="UP001597108"/>
    </source>
</evidence>
<accession>A0ABW3ITX6</accession>
<proteinExistence type="predicted"/>
<dbReference type="Gene3D" id="3.90.550.10">
    <property type="entry name" value="Spore Coat Polysaccharide Biosynthesis Protein SpsA, Chain A"/>
    <property type="match status" value="1"/>
</dbReference>
<dbReference type="Proteomes" id="UP001597108">
    <property type="component" value="Unassembled WGS sequence"/>
</dbReference>
<dbReference type="PANTHER" id="PTHR22916">
    <property type="entry name" value="GLYCOSYLTRANSFERASE"/>
    <property type="match status" value="1"/>
</dbReference>
<dbReference type="CDD" id="cd00761">
    <property type="entry name" value="Glyco_tranf_GTA_type"/>
    <property type="match status" value="1"/>
</dbReference>
<dbReference type="RefSeq" id="WP_386076734.1">
    <property type="nucleotide sequence ID" value="NZ_JBHTJT010000046.1"/>
</dbReference>
<comment type="caution">
    <text evidence="2">The sequence shown here is derived from an EMBL/GenBank/DDBJ whole genome shotgun (WGS) entry which is preliminary data.</text>
</comment>
<dbReference type="PANTHER" id="PTHR22916:SF3">
    <property type="entry name" value="UDP-GLCNAC:BETAGAL BETA-1,3-N-ACETYLGLUCOSAMINYLTRANSFERASE-LIKE PROTEIN 1"/>
    <property type="match status" value="1"/>
</dbReference>
<dbReference type="InterPro" id="IPR001173">
    <property type="entry name" value="Glyco_trans_2-like"/>
</dbReference>
<evidence type="ECO:0000313" key="2">
    <source>
        <dbReference type="EMBL" id="MFD0981623.1"/>
    </source>
</evidence>
<organism evidence="2 3">
    <name type="scientific">Tropicimonas aquimaris</name>
    <dbReference type="NCBI Taxonomy" id="914152"/>
    <lineage>
        <taxon>Bacteria</taxon>
        <taxon>Pseudomonadati</taxon>
        <taxon>Pseudomonadota</taxon>
        <taxon>Alphaproteobacteria</taxon>
        <taxon>Rhodobacterales</taxon>
        <taxon>Roseobacteraceae</taxon>
        <taxon>Tropicimonas</taxon>
    </lineage>
</organism>
<evidence type="ECO:0000259" key="1">
    <source>
        <dbReference type="Pfam" id="PF00535"/>
    </source>
</evidence>
<dbReference type="Pfam" id="PF00535">
    <property type="entry name" value="Glycos_transf_2"/>
    <property type="match status" value="1"/>
</dbReference>
<sequence>MHRLFRPKLNCGFPEVLVSILLPVFNASRHLPLALGSLQLQSHDELEIIAIDDGSTDGSAGILRRAAASDTRIRVVERENRGLIHTLNEGLDLARGDFIARMDADDIAYRERISTQLAAFAAEPGLAMCGTHFDTIVPRGAALPQSKPDVTESRELRVLSRFCTILRHPTVMFRRSAIPDGELRYDPAYPCAEDFELFNRIAEICPVRQLEAPLLAYRLHPDSVSVTRAATLRATHVRFLEENLARHYPEAAGTGFTALAAQVTPDAISAAADLLRRLDALLPHQPPEDRRAFTIGQRVTLYFLYAWLVDLQEFSAARHFVEASGKQGMFRRSERAVLGLVGSQPALARGLWSALVARGEIIGALQNRKLTSVVPDIGAIERQAATLTMGAPPAVSSEGA</sequence>
<reference evidence="3" key="1">
    <citation type="journal article" date="2019" name="Int. J. Syst. Evol. Microbiol.">
        <title>The Global Catalogue of Microorganisms (GCM) 10K type strain sequencing project: providing services to taxonomists for standard genome sequencing and annotation.</title>
        <authorList>
            <consortium name="The Broad Institute Genomics Platform"/>
            <consortium name="The Broad Institute Genome Sequencing Center for Infectious Disease"/>
            <person name="Wu L."/>
            <person name="Ma J."/>
        </authorList>
    </citation>
    <scope>NUCLEOTIDE SEQUENCE [LARGE SCALE GENOMIC DNA]</scope>
    <source>
        <strain evidence="3">CCUG 60524</strain>
    </source>
</reference>
<name>A0ABW3ITX6_9RHOB</name>
<dbReference type="InterPro" id="IPR029044">
    <property type="entry name" value="Nucleotide-diphossugar_trans"/>
</dbReference>
<dbReference type="SUPFAM" id="SSF53448">
    <property type="entry name" value="Nucleotide-diphospho-sugar transferases"/>
    <property type="match status" value="1"/>
</dbReference>